<keyword evidence="2" id="KW-1185">Reference proteome</keyword>
<sequence>MQCTQCGKHDMVVQINTHAYCEACAIDEAMRLLNACRLSGNAVSTLVRTLCNVPTTDKHYTATEIAKVLGVSAQKVGRTANLHGLKSSRYGEWRLDQASHSHKQVETFHYNLQGKQRLEALIRGNHT</sequence>
<protein>
    <submittedName>
        <fullName evidence="1">Uncharacterized protein</fullName>
    </submittedName>
</protein>
<proteinExistence type="predicted"/>
<reference evidence="1" key="1">
    <citation type="submission" date="2021-08" db="EMBL/GenBank/DDBJ databases">
        <authorList>
            <person name="Sakaguchi M."/>
            <person name="Kikuchi T."/>
            <person name="Urbanczyk H."/>
        </authorList>
    </citation>
    <scope>NUCLEOTIDE SEQUENCE</scope>
    <source>
        <strain evidence="1">020920N</strain>
    </source>
</reference>
<gene>
    <name evidence="1" type="ORF">K6Q96_06660</name>
</gene>
<evidence type="ECO:0000313" key="2">
    <source>
        <dbReference type="Proteomes" id="UP001056255"/>
    </source>
</evidence>
<name>A0ABY4WXG2_9GAMM</name>
<dbReference type="EMBL" id="CP082275">
    <property type="protein sequence ID" value="USH03669.1"/>
    <property type="molecule type" value="Genomic_DNA"/>
</dbReference>
<dbReference type="RefSeq" id="WP_251878868.1">
    <property type="nucleotide sequence ID" value="NZ_CP082275.1"/>
</dbReference>
<evidence type="ECO:0000313" key="1">
    <source>
        <dbReference type="EMBL" id="USH03669.1"/>
    </source>
</evidence>
<organism evidence="1 2">
    <name type="scientific">Grimontia kaedaensis</name>
    <dbReference type="NCBI Taxonomy" id="2872157"/>
    <lineage>
        <taxon>Bacteria</taxon>
        <taxon>Pseudomonadati</taxon>
        <taxon>Pseudomonadota</taxon>
        <taxon>Gammaproteobacteria</taxon>
        <taxon>Vibrionales</taxon>
        <taxon>Vibrionaceae</taxon>
        <taxon>Grimontia</taxon>
    </lineage>
</organism>
<dbReference type="Proteomes" id="UP001056255">
    <property type="component" value="Chromosome I"/>
</dbReference>
<accession>A0ABY4WXG2</accession>